<feature type="region of interest" description="Disordered" evidence="1">
    <location>
        <begin position="37"/>
        <end position="104"/>
    </location>
</feature>
<dbReference type="AlphaFoldDB" id="A0A9N7VSF4"/>
<evidence type="ECO:0000256" key="2">
    <source>
        <dbReference type="SAM" id="SignalP"/>
    </source>
</evidence>
<evidence type="ECO:0000256" key="1">
    <source>
        <dbReference type="SAM" id="MobiDB-lite"/>
    </source>
</evidence>
<keyword evidence="2" id="KW-0732">Signal</keyword>
<evidence type="ECO:0000313" key="3">
    <source>
        <dbReference type="EMBL" id="CAB1453475.1"/>
    </source>
</evidence>
<dbReference type="EMBL" id="CADEAL010004171">
    <property type="protein sequence ID" value="CAB1453475.1"/>
    <property type="molecule type" value="Genomic_DNA"/>
</dbReference>
<sequence>MSLLLWAAAIPLATLCWSPLRFSQTSAVSLAYAPDHHRGRQRRGSSGSHCDWPVARSDVRALPADRSEKPVRAEELDRRRRERETEEGAPRSGQQRGCQKTELRSHQQDLLFLPRFCRGVNYQRAGGEERWASRQTGRNVDHM</sequence>
<feature type="signal peptide" evidence="2">
    <location>
        <begin position="1"/>
        <end position="27"/>
    </location>
</feature>
<proteinExistence type="predicted"/>
<organism evidence="3 4">
    <name type="scientific">Pleuronectes platessa</name>
    <name type="common">European plaice</name>
    <dbReference type="NCBI Taxonomy" id="8262"/>
    <lineage>
        <taxon>Eukaryota</taxon>
        <taxon>Metazoa</taxon>
        <taxon>Chordata</taxon>
        <taxon>Craniata</taxon>
        <taxon>Vertebrata</taxon>
        <taxon>Euteleostomi</taxon>
        <taxon>Actinopterygii</taxon>
        <taxon>Neopterygii</taxon>
        <taxon>Teleostei</taxon>
        <taxon>Neoteleostei</taxon>
        <taxon>Acanthomorphata</taxon>
        <taxon>Carangaria</taxon>
        <taxon>Pleuronectiformes</taxon>
        <taxon>Pleuronectoidei</taxon>
        <taxon>Pleuronectidae</taxon>
        <taxon>Pleuronectes</taxon>
    </lineage>
</organism>
<evidence type="ECO:0000313" key="4">
    <source>
        <dbReference type="Proteomes" id="UP001153269"/>
    </source>
</evidence>
<name>A0A9N7VSF4_PLEPL</name>
<accession>A0A9N7VSF4</accession>
<comment type="caution">
    <text evidence="3">The sequence shown here is derived from an EMBL/GenBank/DDBJ whole genome shotgun (WGS) entry which is preliminary data.</text>
</comment>
<feature type="chain" id="PRO_5040356978" description="Secreted protein" evidence="2">
    <location>
        <begin position="28"/>
        <end position="143"/>
    </location>
</feature>
<gene>
    <name evidence="3" type="ORF">PLEPLA_LOCUS41229</name>
</gene>
<evidence type="ECO:0008006" key="5">
    <source>
        <dbReference type="Google" id="ProtNLM"/>
    </source>
</evidence>
<dbReference type="Proteomes" id="UP001153269">
    <property type="component" value="Unassembled WGS sequence"/>
</dbReference>
<feature type="compositionally biased region" description="Basic and acidic residues" evidence="1">
    <location>
        <begin position="57"/>
        <end position="89"/>
    </location>
</feature>
<keyword evidence="4" id="KW-1185">Reference proteome</keyword>
<reference evidence="3" key="1">
    <citation type="submission" date="2020-03" db="EMBL/GenBank/DDBJ databases">
        <authorList>
            <person name="Weist P."/>
        </authorList>
    </citation>
    <scope>NUCLEOTIDE SEQUENCE</scope>
</reference>
<protein>
    <recommendedName>
        <fullName evidence="5">Secreted protein</fullName>
    </recommendedName>
</protein>